<dbReference type="InterPro" id="IPR013751">
    <property type="entry name" value="ACP_syn_III_N"/>
</dbReference>
<dbReference type="Pfam" id="PF08541">
    <property type="entry name" value="ACP_syn_III_C"/>
    <property type="match status" value="1"/>
</dbReference>
<dbReference type="PANTHER" id="PTHR34069:SF2">
    <property type="entry name" value="BETA-KETOACYL-[ACYL-CARRIER-PROTEIN] SYNTHASE III"/>
    <property type="match status" value="1"/>
</dbReference>
<evidence type="ECO:0000256" key="3">
    <source>
        <dbReference type="ARBA" id="ARBA00012333"/>
    </source>
</evidence>
<name>A0A2Z6B0E4_9BACT</name>
<dbReference type="NCBIfam" id="NF006829">
    <property type="entry name" value="PRK09352.1"/>
    <property type="match status" value="1"/>
</dbReference>
<dbReference type="CDD" id="cd00830">
    <property type="entry name" value="KAS_III"/>
    <property type="match status" value="1"/>
</dbReference>
<dbReference type="GO" id="GO:0006633">
    <property type="term" value="P:fatty acid biosynthetic process"/>
    <property type="evidence" value="ECO:0007669"/>
    <property type="project" value="UniProtKB-UniRule"/>
</dbReference>
<feature type="active site" evidence="13">
    <location>
        <position position="255"/>
    </location>
</feature>
<comment type="subcellular location">
    <subcellularLocation>
        <location evidence="13">Cytoplasm</location>
    </subcellularLocation>
</comment>
<dbReference type="EMBL" id="AP017378">
    <property type="protein sequence ID" value="BBD08943.1"/>
    <property type="molecule type" value="Genomic_DNA"/>
</dbReference>
<sequence length="328" mass="35083">MTQQAYIRGFGFNVPDNIVTNADLEKIVDTSDEWITTRTGINQRHISQGEVTSDLGTKAAQQALTDAGMSADEVTHIICATCSPDSYCPNTATQIQHKLGISGCMAFDLNAACSGFIYSLQVARSFVNTDPSAVVLIVASEVLSPRTNWEDRTTCVLFGDGSGAAVVTADKGENGVEIQGALMESDGQYGELLTILGGGSEHPYKLGDTIDEAFFIQMNGREVYKVAVRSMTSACKRLIEQSELTVDDIDVLIPHQANLRIIEAVGKKLGIPEERVFTNVQKYGNTSAASVGIALAEGRAMGVLEPGTRALLTTFGAGFTWGALILQF</sequence>
<dbReference type="AlphaFoldDB" id="A0A2Z6B0E4"/>
<keyword evidence="17" id="KW-1185">Reference proteome</keyword>
<proteinExistence type="inferred from homology"/>
<dbReference type="GO" id="GO:0044550">
    <property type="term" value="P:secondary metabolite biosynthetic process"/>
    <property type="evidence" value="ECO:0007669"/>
    <property type="project" value="TreeGrafter"/>
</dbReference>
<evidence type="ECO:0000256" key="8">
    <source>
        <dbReference type="ARBA" id="ARBA00023098"/>
    </source>
</evidence>
<evidence type="ECO:0000259" key="14">
    <source>
        <dbReference type="Pfam" id="PF08541"/>
    </source>
</evidence>
<dbReference type="PANTHER" id="PTHR34069">
    <property type="entry name" value="3-OXOACYL-[ACYL-CARRIER-PROTEIN] SYNTHASE 3"/>
    <property type="match status" value="1"/>
</dbReference>
<evidence type="ECO:0000256" key="5">
    <source>
        <dbReference type="ARBA" id="ARBA00022516"/>
    </source>
</evidence>
<evidence type="ECO:0000259" key="15">
    <source>
        <dbReference type="Pfam" id="PF08545"/>
    </source>
</evidence>
<keyword evidence="11 13" id="KW-0012">Acyltransferase</keyword>
<dbReference type="OrthoDB" id="9815506at2"/>
<dbReference type="SUPFAM" id="SSF53901">
    <property type="entry name" value="Thiolase-like"/>
    <property type="match status" value="1"/>
</dbReference>
<organism evidence="16 17">
    <name type="scientific">Desulfovibrio ferrophilus</name>
    <dbReference type="NCBI Taxonomy" id="241368"/>
    <lineage>
        <taxon>Bacteria</taxon>
        <taxon>Pseudomonadati</taxon>
        <taxon>Thermodesulfobacteriota</taxon>
        <taxon>Desulfovibrionia</taxon>
        <taxon>Desulfovibrionales</taxon>
        <taxon>Desulfovibrionaceae</taxon>
        <taxon>Desulfovibrio</taxon>
    </lineage>
</organism>
<evidence type="ECO:0000256" key="10">
    <source>
        <dbReference type="ARBA" id="ARBA00023268"/>
    </source>
</evidence>
<evidence type="ECO:0000256" key="4">
    <source>
        <dbReference type="ARBA" id="ARBA00022490"/>
    </source>
</evidence>
<dbReference type="GO" id="GO:0033818">
    <property type="term" value="F:beta-ketoacyl-acyl-carrier-protein synthase III activity"/>
    <property type="evidence" value="ECO:0007669"/>
    <property type="project" value="UniProtKB-UniRule"/>
</dbReference>
<feature type="region of interest" description="ACP-binding" evidence="13">
    <location>
        <begin position="256"/>
        <end position="260"/>
    </location>
</feature>
<evidence type="ECO:0000256" key="9">
    <source>
        <dbReference type="ARBA" id="ARBA00023160"/>
    </source>
</evidence>
<keyword evidence="5 13" id="KW-0444">Lipid biosynthesis</keyword>
<evidence type="ECO:0000256" key="1">
    <source>
        <dbReference type="ARBA" id="ARBA00005194"/>
    </source>
</evidence>
<dbReference type="GO" id="GO:0005737">
    <property type="term" value="C:cytoplasm"/>
    <property type="evidence" value="ECO:0007669"/>
    <property type="project" value="UniProtKB-SubCell"/>
</dbReference>
<evidence type="ECO:0000256" key="13">
    <source>
        <dbReference type="HAMAP-Rule" id="MF_01815"/>
    </source>
</evidence>
<comment type="function">
    <text evidence="13">Catalyzes the condensation reaction of fatty acid synthesis by the addition to an acyl acceptor of two carbons from malonyl-ACP. Catalyzes the first condensation reaction which initiates fatty acid synthesis and may therefore play a role in governing the total rate of fatty acid production. Possesses both acetoacetyl-ACP synthase and acetyl transacylase activities. Its substrate specificity determines the biosynthesis of branched-chain and/or straight-chain of fatty acids.</text>
</comment>
<dbReference type="Pfam" id="PF08545">
    <property type="entry name" value="ACP_syn_III"/>
    <property type="match status" value="1"/>
</dbReference>
<keyword evidence="4 13" id="KW-0963">Cytoplasm</keyword>
<reference evidence="16 17" key="1">
    <citation type="journal article" date="2018" name="Sci. Adv.">
        <title>Multi-heme cytochromes provide a pathway for survival in energy-limited environments.</title>
        <authorList>
            <person name="Deng X."/>
            <person name="Dohmae N."/>
            <person name="Nealson K.H."/>
            <person name="Hashimoto K."/>
            <person name="Okamoto A."/>
        </authorList>
    </citation>
    <scope>NUCLEOTIDE SEQUENCE [LARGE SCALE GENOMIC DNA]</scope>
    <source>
        <strain evidence="16 17">IS5</strain>
    </source>
</reference>
<protein>
    <recommendedName>
        <fullName evidence="3 13">Beta-ketoacyl-[acyl-carrier-protein] synthase III</fullName>
        <shortName evidence="13">Beta-ketoacyl-ACP synthase III</shortName>
        <shortName evidence="13">KAS III</shortName>
        <ecNumber evidence="3 13">2.3.1.180</ecNumber>
    </recommendedName>
    <alternativeName>
        <fullName evidence="13">3-oxoacyl-[acyl-carrier-protein] synthase 3</fullName>
    </alternativeName>
    <alternativeName>
        <fullName evidence="13">3-oxoacyl-[acyl-carrier-protein] synthase III</fullName>
    </alternativeName>
</protein>
<feature type="domain" description="Beta-ketoacyl-[acyl-carrier-protein] synthase III N-terminal" evidence="15">
    <location>
        <begin position="107"/>
        <end position="187"/>
    </location>
</feature>
<feature type="domain" description="Beta-ketoacyl-[acyl-carrier-protein] synthase III C-terminal" evidence="14">
    <location>
        <begin position="240"/>
        <end position="327"/>
    </location>
</feature>
<evidence type="ECO:0000313" key="16">
    <source>
        <dbReference type="EMBL" id="BBD08943.1"/>
    </source>
</evidence>
<dbReference type="EC" id="2.3.1.180" evidence="3 13"/>
<keyword evidence="9 13" id="KW-0275">Fatty acid biosynthesis</keyword>
<dbReference type="UniPathway" id="UPA00094"/>
<evidence type="ECO:0000313" key="17">
    <source>
        <dbReference type="Proteomes" id="UP000269883"/>
    </source>
</evidence>
<dbReference type="KEGG" id="dfl:DFE_2217"/>
<keyword evidence="10 13" id="KW-0511">Multifunctional enzyme</keyword>
<accession>A0A2Z6B0E4</accession>
<comment type="pathway">
    <text evidence="1 13">Lipid metabolism; fatty acid biosynthesis.</text>
</comment>
<dbReference type="GO" id="GO:0004315">
    <property type="term" value="F:3-oxoacyl-[acyl-carrier-protein] synthase activity"/>
    <property type="evidence" value="ECO:0007669"/>
    <property type="project" value="InterPro"/>
</dbReference>
<comment type="domain">
    <text evidence="13">The last Arg residue of the ACP-binding site is essential for the weak association between ACP/AcpP and FabH.</text>
</comment>
<keyword evidence="8 13" id="KW-0443">Lipid metabolism</keyword>
<comment type="catalytic activity">
    <reaction evidence="12">
        <text>malonyl-[ACP] + acetyl-CoA + H(+) = 3-oxobutanoyl-[ACP] + CO2 + CoA</text>
        <dbReference type="Rhea" id="RHEA:12080"/>
        <dbReference type="Rhea" id="RHEA-COMP:9623"/>
        <dbReference type="Rhea" id="RHEA-COMP:9625"/>
        <dbReference type="ChEBI" id="CHEBI:15378"/>
        <dbReference type="ChEBI" id="CHEBI:16526"/>
        <dbReference type="ChEBI" id="CHEBI:57287"/>
        <dbReference type="ChEBI" id="CHEBI:57288"/>
        <dbReference type="ChEBI" id="CHEBI:78449"/>
        <dbReference type="ChEBI" id="CHEBI:78450"/>
        <dbReference type="EC" id="2.3.1.180"/>
    </reaction>
    <physiologicalReaction direction="left-to-right" evidence="12">
        <dbReference type="Rhea" id="RHEA:12081"/>
    </physiologicalReaction>
</comment>
<dbReference type="InterPro" id="IPR013747">
    <property type="entry name" value="ACP_syn_III_C"/>
</dbReference>
<comment type="similarity">
    <text evidence="2 13">Belongs to the thiolase-like superfamily. FabH family.</text>
</comment>
<dbReference type="NCBIfam" id="TIGR00747">
    <property type="entry name" value="fabH"/>
    <property type="match status" value="1"/>
</dbReference>
<gene>
    <name evidence="13 16" type="primary">fabH</name>
    <name evidence="16" type="ORF">DFE_2217</name>
</gene>
<dbReference type="InterPro" id="IPR016039">
    <property type="entry name" value="Thiolase-like"/>
</dbReference>
<keyword evidence="7 13" id="KW-0276">Fatty acid metabolism</keyword>
<dbReference type="RefSeq" id="WP_126379495.1">
    <property type="nucleotide sequence ID" value="NZ_AP017378.1"/>
</dbReference>
<feature type="active site" evidence="13">
    <location>
        <position position="113"/>
    </location>
</feature>
<evidence type="ECO:0000256" key="12">
    <source>
        <dbReference type="ARBA" id="ARBA00051096"/>
    </source>
</evidence>
<dbReference type="HAMAP" id="MF_01815">
    <property type="entry name" value="FabH"/>
    <property type="match status" value="1"/>
</dbReference>
<dbReference type="Proteomes" id="UP000269883">
    <property type="component" value="Chromosome"/>
</dbReference>
<evidence type="ECO:0000256" key="2">
    <source>
        <dbReference type="ARBA" id="ARBA00008642"/>
    </source>
</evidence>
<evidence type="ECO:0000256" key="6">
    <source>
        <dbReference type="ARBA" id="ARBA00022679"/>
    </source>
</evidence>
<comment type="subunit">
    <text evidence="13">Homodimer.</text>
</comment>
<evidence type="ECO:0000256" key="11">
    <source>
        <dbReference type="ARBA" id="ARBA00023315"/>
    </source>
</evidence>
<feature type="active site" evidence="13">
    <location>
        <position position="285"/>
    </location>
</feature>
<dbReference type="InterPro" id="IPR004655">
    <property type="entry name" value="FabH"/>
</dbReference>
<keyword evidence="6 13" id="KW-0808">Transferase</keyword>
<dbReference type="FunFam" id="3.40.47.10:FF:000004">
    <property type="entry name" value="3-oxoacyl-[acyl-carrier-protein] synthase 3"/>
    <property type="match status" value="1"/>
</dbReference>
<dbReference type="Gene3D" id="3.40.47.10">
    <property type="match status" value="1"/>
</dbReference>
<evidence type="ECO:0000256" key="7">
    <source>
        <dbReference type="ARBA" id="ARBA00022832"/>
    </source>
</evidence>